<dbReference type="PANTHER" id="PTHR43685:SF5">
    <property type="entry name" value="GLYCOSYLTRANSFERASE EPSE-RELATED"/>
    <property type="match status" value="1"/>
</dbReference>
<organism evidence="5 6">
    <name type="scientific">Leucobacter albus</name>
    <dbReference type="NCBI Taxonomy" id="272210"/>
    <lineage>
        <taxon>Bacteria</taxon>
        <taxon>Bacillati</taxon>
        <taxon>Actinomycetota</taxon>
        <taxon>Actinomycetes</taxon>
        <taxon>Micrococcales</taxon>
        <taxon>Microbacteriaceae</taxon>
        <taxon>Leucobacter</taxon>
    </lineage>
</organism>
<evidence type="ECO:0000256" key="1">
    <source>
        <dbReference type="ARBA" id="ARBA00006739"/>
    </source>
</evidence>
<dbReference type="Pfam" id="PF00535">
    <property type="entry name" value="Glycos_transf_2"/>
    <property type="match status" value="1"/>
</dbReference>
<comment type="caution">
    <text evidence="5">The sequence shown here is derived from an EMBL/GenBank/DDBJ whole genome shotgun (WGS) entry which is preliminary data.</text>
</comment>
<dbReference type="EC" id="2.4.-.-" evidence="5"/>
<evidence type="ECO:0000256" key="2">
    <source>
        <dbReference type="ARBA" id="ARBA00022676"/>
    </source>
</evidence>
<comment type="similarity">
    <text evidence="1">Belongs to the glycosyltransferase 2 family.</text>
</comment>
<dbReference type="InterPro" id="IPR001173">
    <property type="entry name" value="Glyco_trans_2-like"/>
</dbReference>
<feature type="domain" description="Glycosyltransferase 2-like" evidence="4">
    <location>
        <begin position="10"/>
        <end position="167"/>
    </location>
</feature>
<dbReference type="PANTHER" id="PTHR43685">
    <property type="entry name" value="GLYCOSYLTRANSFERASE"/>
    <property type="match status" value="1"/>
</dbReference>
<dbReference type="InterPro" id="IPR029044">
    <property type="entry name" value="Nucleotide-diphossugar_trans"/>
</dbReference>
<dbReference type="RefSeq" id="WP_343957496.1">
    <property type="nucleotide sequence ID" value="NZ_BAAAKZ010000001.1"/>
</dbReference>
<evidence type="ECO:0000313" key="5">
    <source>
        <dbReference type="EMBL" id="MFD1201366.1"/>
    </source>
</evidence>
<dbReference type="InterPro" id="IPR050834">
    <property type="entry name" value="Glycosyltransf_2"/>
</dbReference>
<name>A0ABW3TKX3_9MICO</name>
<keyword evidence="6" id="KW-1185">Reference proteome</keyword>
<dbReference type="Gene3D" id="3.90.550.10">
    <property type="entry name" value="Spore Coat Polysaccharide Biosynthesis Protein SpsA, Chain A"/>
    <property type="match status" value="1"/>
</dbReference>
<reference evidence="6" key="1">
    <citation type="journal article" date="2019" name="Int. J. Syst. Evol. Microbiol.">
        <title>The Global Catalogue of Microorganisms (GCM) 10K type strain sequencing project: providing services to taxonomists for standard genome sequencing and annotation.</title>
        <authorList>
            <consortium name="The Broad Institute Genomics Platform"/>
            <consortium name="The Broad Institute Genome Sequencing Center for Infectious Disease"/>
            <person name="Wu L."/>
            <person name="Ma J."/>
        </authorList>
    </citation>
    <scope>NUCLEOTIDE SEQUENCE [LARGE SCALE GENOMIC DNA]</scope>
    <source>
        <strain evidence="6">CCUG 50213</strain>
    </source>
</reference>
<keyword evidence="3 5" id="KW-0808">Transferase</keyword>
<dbReference type="EMBL" id="JBHTLY010000002">
    <property type="protein sequence ID" value="MFD1201366.1"/>
    <property type="molecule type" value="Genomic_DNA"/>
</dbReference>
<evidence type="ECO:0000313" key="6">
    <source>
        <dbReference type="Proteomes" id="UP001597181"/>
    </source>
</evidence>
<dbReference type="SUPFAM" id="SSF53448">
    <property type="entry name" value="Nucleotide-diphospho-sugar transferases"/>
    <property type="match status" value="1"/>
</dbReference>
<dbReference type="GO" id="GO:0016757">
    <property type="term" value="F:glycosyltransferase activity"/>
    <property type="evidence" value="ECO:0007669"/>
    <property type="project" value="UniProtKB-KW"/>
</dbReference>
<gene>
    <name evidence="5" type="ORF">ACFQ3U_05595</name>
</gene>
<evidence type="ECO:0000256" key="3">
    <source>
        <dbReference type="ARBA" id="ARBA00022679"/>
    </source>
</evidence>
<protein>
    <submittedName>
        <fullName evidence="5">Glycosyltransferase</fullName>
        <ecNumber evidence="5">2.4.-.-</ecNumber>
    </submittedName>
</protein>
<dbReference type="Proteomes" id="UP001597181">
    <property type="component" value="Unassembled WGS sequence"/>
</dbReference>
<accession>A0ABW3TKX3</accession>
<proteinExistence type="inferred from homology"/>
<keyword evidence="2 5" id="KW-0328">Glycosyltransferase</keyword>
<sequence>MNAPEFSLLLPVYAGDDPSFLRLAFSSSVDDQTLRPSEAIIVQDGPVPAQLAAELDRIVRDSPIPVRVVQLAENRGLTHALNAGLDACAYPIVARMDADDVSVPERFAQQLELIEAGYDLVGAGMVEFETDPAVAVSERVPPTGAARIRNHARTHNPFNHPTMVYRVAALDAVGRYEPFGKMEDYWLGVRLIASGARVENIAAPLVKYRVGAGAFARRGGWQEAKTEWALQREMLRIGFVTRGEYLRNVVVKGVYRLLPASVKRVLFRRFVGSGLPGEKG</sequence>
<evidence type="ECO:0000259" key="4">
    <source>
        <dbReference type="Pfam" id="PF00535"/>
    </source>
</evidence>